<name>A0A517LAY6_9PEZI</name>
<gene>
    <name evidence="2" type="ORF">FKW77_006236</name>
</gene>
<sequence length="509" mass="55546">MSESTDRVAVMEKIKTELNSVTHAIPGLEHLANTGVLPQWRLIEAQTKFFDAGDRLATLASHGNKFSPTEKAQLNALFKVSNILNAKLIKVHERRESMAANARTTLMDLMIAEEKEQMLTDNLDQARTSGTKESPSKPSTSPLKSIHRCLPIRQPSPPQCSQALCKAALRNEVKQQQKKLASSTKGHQNLQDSEDVLTTKNRGYSQTLHQFPKIEKTKVDGAQSPLLVEKTKVVAKLKQLKAEMSAKAAGKVLEQDVFFDAATKMHESNAEEIVHDSTEATGLHNSCDDDAIGSMHDGEVSCTEPELPAFHYSADDFPAIGSFNPKWAFGVDPGFGASKDEDSDSFAVMNGEEDDGGAALQQMEYPGHVAPQGDQDRLEKVLGTSHVTIDQSIEAFVDANEQLVVDANDLDAAVAEESDDGAGDFEEEGDEDSEEVEGEKFDEDSPNEEEDEAAYEAVDLSSKEPTTKGKSADLEDDDFVLVEADEAIGAPEQPWSPNERTRARACVVM</sequence>
<organism evidence="2 3">
    <name type="scientific">Venturia effusa</name>
    <dbReference type="NCBI Taxonomy" id="50376"/>
    <lineage>
        <taxon>Eukaryota</taxon>
        <taxon>Fungi</taxon>
        <taxon>Dikarya</taxon>
        <taxon>Ascomycota</taxon>
        <taxon>Pezizomycotina</taxon>
        <taxon>Dothideomycetes</taxon>
        <taxon>Pleosporomycetidae</taxon>
        <taxon>Venturiales</taxon>
        <taxon>Venturiaceae</taxon>
        <taxon>Venturia</taxon>
    </lineage>
</organism>
<reference evidence="2 3" key="1">
    <citation type="submission" date="2019-07" db="EMBL/GenBank/DDBJ databases">
        <title>Finished genome of Venturia effusa.</title>
        <authorList>
            <person name="Young C.A."/>
            <person name="Cox M.P."/>
            <person name="Ganley A.R.D."/>
            <person name="David W.J."/>
        </authorList>
    </citation>
    <scope>NUCLEOTIDE SEQUENCE [LARGE SCALE GENOMIC DNA]</scope>
    <source>
        <strain evidence="3">albino</strain>
    </source>
</reference>
<feature type="compositionally biased region" description="Basic and acidic residues" evidence="1">
    <location>
        <begin position="461"/>
        <end position="473"/>
    </location>
</feature>
<evidence type="ECO:0000313" key="2">
    <source>
        <dbReference type="EMBL" id="QDS72798.1"/>
    </source>
</evidence>
<dbReference type="AlphaFoldDB" id="A0A517LAY6"/>
<keyword evidence="3" id="KW-1185">Reference proteome</keyword>
<dbReference type="OrthoDB" id="10661749at2759"/>
<feature type="region of interest" description="Disordered" evidence="1">
    <location>
        <begin position="417"/>
        <end position="476"/>
    </location>
</feature>
<dbReference type="Proteomes" id="UP000316270">
    <property type="component" value="Chromosome 8"/>
</dbReference>
<feature type="compositionally biased region" description="Low complexity" evidence="1">
    <location>
        <begin position="128"/>
        <end position="144"/>
    </location>
</feature>
<accession>A0A517LAY6</accession>
<feature type="compositionally biased region" description="Acidic residues" evidence="1">
    <location>
        <begin position="417"/>
        <end position="454"/>
    </location>
</feature>
<feature type="region of interest" description="Disordered" evidence="1">
    <location>
        <begin position="125"/>
        <end position="144"/>
    </location>
</feature>
<evidence type="ECO:0000313" key="3">
    <source>
        <dbReference type="Proteomes" id="UP000316270"/>
    </source>
</evidence>
<dbReference type="EMBL" id="CP042192">
    <property type="protein sequence ID" value="QDS72798.1"/>
    <property type="molecule type" value="Genomic_DNA"/>
</dbReference>
<protein>
    <submittedName>
        <fullName evidence="2">Uncharacterized protein</fullName>
    </submittedName>
</protein>
<evidence type="ECO:0000256" key="1">
    <source>
        <dbReference type="SAM" id="MobiDB-lite"/>
    </source>
</evidence>
<proteinExistence type="predicted"/>